<evidence type="ECO:0000256" key="7">
    <source>
        <dbReference type="ARBA" id="ARBA00022697"/>
    </source>
</evidence>
<evidence type="ECO:0000256" key="8">
    <source>
        <dbReference type="ARBA" id="ARBA00022741"/>
    </source>
</evidence>
<name>A0A0P6XIE9_9CHLR</name>
<evidence type="ECO:0000313" key="17">
    <source>
        <dbReference type="Proteomes" id="UP000050417"/>
    </source>
</evidence>
<proteinExistence type="inferred from homology"/>
<dbReference type="Gene3D" id="3.30.230.10">
    <property type="match status" value="1"/>
</dbReference>
<evidence type="ECO:0000256" key="11">
    <source>
        <dbReference type="ARBA" id="ARBA00049375"/>
    </source>
</evidence>
<keyword evidence="9 13" id="KW-0418">Kinase</keyword>
<evidence type="ECO:0000256" key="6">
    <source>
        <dbReference type="ARBA" id="ARBA00022679"/>
    </source>
</evidence>
<dbReference type="InterPro" id="IPR013750">
    <property type="entry name" value="GHMP_kinase_C_dom"/>
</dbReference>
<evidence type="ECO:0000259" key="14">
    <source>
        <dbReference type="Pfam" id="PF00288"/>
    </source>
</evidence>
<dbReference type="RefSeq" id="WP_075064386.1">
    <property type="nucleotide sequence ID" value="NZ_LGCL01000043.1"/>
</dbReference>
<dbReference type="GO" id="GO:0009088">
    <property type="term" value="P:threonine biosynthetic process"/>
    <property type="evidence" value="ECO:0007669"/>
    <property type="project" value="UniProtKB-UniRule"/>
</dbReference>
<evidence type="ECO:0000259" key="15">
    <source>
        <dbReference type="Pfam" id="PF08544"/>
    </source>
</evidence>
<comment type="caution">
    <text evidence="16">The sequence shown here is derived from an EMBL/GenBank/DDBJ whole genome shotgun (WGS) entry which is preliminary data.</text>
</comment>
<protein>
    <recommendedName>
        <fullName evidence="4 13">Homoserine kinase</fullName>
        <shortName evidence="13">HK</shortName>
        <shortName evidence="13">HSK</shortName>
        <ecNumber evidence="3 13">2.7.1.39</ecNumber>
    </recommendedName>
</protein>
<dbReference type="GO" id="GO:0005524">
    <property type="term" value="F:ATP binding"/>
    <property type="evidence" value="ECO:0007669"/>
    <property type="project" value="UniProtKB-UniRule"/>
</dbReference>
<dbReference type="PRINTS" id="PR00958">
    <property type="entry name" value="HOMSERKINASE"/>
</dbReference>
<evidence type="ECO:0000256" key="3">
    <source>
        <dbReference type="ARBA" id="ARBA00012078"/>
    </source>
</evidence>
<dbReference type="GO" id="GO:0005737">
    <property type="term" value="C:cytoplasm"/>
    <property type="evidence" value="ECO:0007669"/>
    <property type="project" value="UniProtKB-SubCell"/>
</dbReference>
<dbReference type="Pfam" id="PF08544">
    <property type="entry name" value="GHMP_kinases_C"/>
    <property type="match status" value="1"/>
</dbReference>
<dbReference type="UniPathway" id="UPA00050">
    <property type="reaction ID" value="UER00064"/>
</dbReference>
<dbReference type="EMBL" id="LGCL01000043">
    <property type="protein sequence ID" value="KPL70886.1"/>
    <property type="molecule type" value="Genomic_DNA"/>
</dbReference>
<comment type="catalytic activity">
    <reaction evidence="11 13">
        <text>L-homoserine + ATP = O-phospho-L-homoserine + ADP + H(+)</text>
        <dbReference type="Rhea" id="RHEA:13985"/>
        <dbReference type="ChEBI" id="CHEBI:15378"/>
        <dbReference type="ChEBI" id="CHEBI:30616"/>
        <dbReference type="ChEBI" id="CHEBI:57476"/>
        <dbReference type="ChEBI" id="CHEBI:57590"/>
        <dbReference type="ChEBI" id="CHEBI:456216"/>
        <dbReference type="EC" id="2.7.1.39"/>
    </reaction>
</comment>
<reference evidence="16 17" key="1">
    <citation type="submission" date="2015-07" db="EMBL/GenBank/DDBJ databases">
        <title>Genome sequence of Ornatilinea apprima DSM 23815.</title>
        <authorList>
            <person name="Hemp J."/>
            <person name="Ward L.M."/>
            <person name="Pace L.A."/>
            <person name="Fischer W.W."/>
        </authorList>
    </citation>
    <scope>NUCLEOTIDE SEQUENCE [LARGE SCALE GENOMIC DNA]</scope>
    <source>
        <strain evidence="16 17">P3M-1</strain>
    </source>
</reference>
<sequence>MSLQTVKVSVPATTANLGPGFDCLGVALDLWNEVTFSLQGSGIHVEVQGEGAGLVPASEQNLVAQSYLQFCALNGLPAPSGLRVVCRNHIPLGSGMGSSAAAVVAGMLGASQLTGVGASPDSILEYADQIEGHPDNAAAAIYGGLVIIAAGEQRLLTRRYDLPELHVAVALGEIDLPTRAARAALPKNVSLADAVFNISRTALVVEALRSGDLELLGQVMQDRLHQPYRLPLMPGAAQVIEAALQAGAQAAAISGAGPSLIAFTRQPAGAVANAMQRAYQDAGTPARAFALRTTNLGAQIES</sequence>
<dbReference type="PATRIC" id="fig|1134406.4.peg.2137"/>
<dbReference type="OrthoDB" id="9769912at2"/>
<dbReference type="AlphaFoldDB" id="A0A0P6XIE9"/>
<dbReference type="EC" id="2.7.1.39" evidence="3 13"/>
<dbReference type="PANTHER" id="PTHR20861:SF1">
    <property type="entry name" value="HOMOSERINE KINASE"/>
    <property type="match status" value="1"/>
</dbReference>
<comment type="function">
    <text evidence="12 13">Catalyzes the ATP-dependent phosphorylation of L-homoserine to L-homoserine phosphate.</text>
</comment>
<dbReference type="PROSITE" id="PS00627">
    <property type="entry name" value="GHMP_KINASES_ATP"/>
    <property type="match status" value="1"/>
</dbReference>
<dbReference type="InterPro" id="IPR020568">
    <property type="entry name" value="Ribosomal_Su5_D2-typ_SF"/>
</dbReference>
<keyword evidence="13" id="KW-0963">Cytoplasm</keyword>
<keyword evidence="6 13" id="KW-0808">Transferase</keyword>
<dbReference type="InterPro" id="IPR006204">
    <property type="entry name" value="GHMP_kinase_N_dom"/>
</dbReference>
<accession>A0A0P6XIE9</accession>
<keyword evidence="10 13" id="KW-0067">ATP-binding</keyword>
<dbReference type="InterPro" id="IPR000870">
    <property type="entry name" value="Homoserine_kinase"/>
</dbReference>
<evidence type="ECO:0000256" key="12">
    <source>
        <dbReference type="ARBA" id="ARBA00049954"/>
    </source>
</evidence>
<feature type="domain" description="GHMP kinase C-terminal" evidence="15">
    <location>
        <begin position="205"/>
        <end position="280"/>
    </location>
</feature>
<dbReference type="Gene3D" id="3.30.70.890">
    <property type="entry name" value="GHMP kinase, C-terminal domain"/>
    <property type="match status" value="1"/>
</dbReference>
<evidence type="ECO:0000256" key="4">
    <source>
        <dbReference type="ARBA" id="ARBA00017858"/>
    </source>
</evidence>
<dbReference type="NCBIfam" id="NF002288">
    <property type="entry name" value="PRK01212.1-4"/>
    <property type="match status" value="1"/>
</dbReference>
<comment type="subcellular location">
    <subcellularLocation>
        <location evidence="13">Cytoplasm</location>
    </subcellularLocation>
</comment>
<dbReference type="Proteomes" id="UP000050417">
    <property type="component" value="Unassembled WGS sequence"/>
</dbReference>
<dbReference type="STRING" id="1134406.ADN00_17730"/>
<evidence type="ECO:0000313" key="16">
    <source>
        <dbReference type="EMBL" id="KPL70886.1"/>
    </source>
</evidence>
<organism evidence="16 17">
    <name type="scientific">Ornatilinea apprima</name>
    <dbReference type="NCBI Taxonomy" id="1134406"/>
    <lineage>
        <taxon>Bacteria</taxon>
        <taxon>Bacillati</taxon>
        <taxon>Chloroflexota</taxon>
        <taxon>Anaerolineae</taxon>
        <taxon>Anaerolineales</taxon>
        <taxon>Anaerolineaceae</taxon>
        <taxon>Ornatilinea</taxon>
    </lineage>
</organism>
<dbReference type="HAMAP" id="MF_00384">
    <property type="entry name" value="Homoser_kinase"/>
    <property type="match status" value="1"/>
</dbReference>
<feature type="binding site" evidence="13">
    <location>
        <begin position="91"/>
        <end position="101"/>
    </location>
    <ligand>
        <name>ATP</name>
        <dbReference type="ChEBI" id="CHEBI:30616"/>
    </ligand>
</feature>
<comment type="pathway">
    <text evidence="1 13">Amino-acid biosynthesis; L-threonine biosynthesis; L-threonine from L-aspartate: step 4/5.</text>
</comment>
<comment type="similarity">
    <text evidence="2 13">Belongs to the GHMP kinase family. Homoserine kinase subfamily.</text>
</comment>
<keyword evidence="5 13" id="KW-0028">Amino-acid biosynthesis</keyword>
<dbReference type="SUPFAM" id="SSF54211">
    <property type="entry name" value="Ribosomal protein S5 domain 2-like"/>
    <property type="match status" value="1"/>
</dbReference>
<keyword evidence="7 13" id="KW-0791">Threonine biosynthesis</keyword>
<feature type="domain" description="GHMP kinase N-terminal" evidence="14">
    <location>
        <begin position="62"/>
        <end position="144"/>
    </location>
</feature>
<dbReference type="NCBIfam" id="TIGR00191">
    <property type="entry name" value="thrB"/>
    <property type="match status" value="1"/>
</dbReference>
<dbReference type="PIRSF" id="PIRSF000676">
    <property type="entry name" value="Homoser_kin"/>
    <property type="match status" value="1"/>
</dbReference>
<keyword evidence="17" id="KW-1185">Reference proteome</keyword>
<dbReference type="InterPro" id="IPR014721">
    <property type="entry name" value="Ribsml_uS5_D2-typ_fold_subgr"/>
</dbReference>
<evidence type="ECO:0000256" key="2">
    <source>
        <dbReference type="ARBA" id="ARBA00007370"/>
    </source>
</evidence>
<evidence type="ECO:0000256" key="1">
    <source>
        <dbReference type="ARBA" id="ARBA00005015"/>
    </source>
</evidence>
<dbReference type="InterPro" id="IPR036554">
    <property type="entry name" value="GHMP_kinase_C_sf"/>
</dbReference>
<keyword evidence="8 13" id="KW-0547">Nucleotide-binding</keyword>
<evidence type="ECO:0000256" key="10">
    <source>
        <dbReference type="ARBA" id="ARBA00022840"/>
    </source>
</evidence>
<dbReference type="SUPFAM" id="SSF55060">
    <property type="entry name" value="GHMP Kinase, C-terminal domain"/>
    <property type="match status" value="1"/>
</dbReference>
<dbReference type="InterPro" id="IPR006203">
    <property type="entry name" value="GHMP_knse_ATP-bd_CS"/>
</dbReference>
<gene>
    <name evidence="13" type="primary">thrB</name>
    <name evidence="16" type="ORF">ADN00_17730</name>
</gene>
<dbReference type="Pfam" id="PF00288">
    <property type="entry name" value="GHMP_kinases_N"/>
    <property type="match status" value="1"/>
</dbReference>
<dbReference type="GO" id="GO:0004413">
    <property type="term" value="F:homoserine kinase activity"/>
    <property type="evidence" value="ECO:0007669"/>
    <property type="project" value="UniProtKB-UniRule"/>
</dbReference>
<evidence type="ECO:0000256" key="5">
    <source>
        <dbReference type="ARBA" id="ARBA00022605"/>
    </source>
</evidence>
<dbReference type="PANTHER" id="PTHR20861">
    <property type="entry name" value="HOMOSERINE/4-DIPHOSPHOCYTIDYL-2-C-METHYL-D-ERYTHRITOL KINASE"/>
    <property type="match status" value="1"/>
</dbReference>
<evidence type="ECO:0000256" key="13">
    <source>
        <dbReference type="HAMAP-Rule" id="MF_00384"/>
    </source>
</evidence>
<evidence type="ECO:0000256" key="9">
    <source>
        <dbReference type="ARBA" id="ARBA00022777"/>
    </source>
</evidence>